<evidence type="ECO:0000259" key="1">
    <source>
        <dbReference type="Pfam" id="PF24764"/>
    </source>
</evidence>
<protein>
    <submittedName>
        <fullName evidence="3">Uncharacterized protein LOC106818370</fullName>
    </submittedName>
</protein>
<dbReference type="InterPro" id="IPR058913">
    <property type="entry name" value="Integrase_dom_put"/>
</dbReference>
<accession>A0ABM1F2A0</accession>
<organism evidence="2 3">
    <name type="scientific">Priapulus caudatus</name>
    <name type="common">Priapulid worm</name>
    <dbReference type="NCBI Taxonomy" id="37621"/>
    <lineage>
        <taxon>Eukaryota</taxon>
        <taxon>Metazoa</taxon>
        <taxon>Ecdysozoa</taxon>
        <taxon>Scalidophora</taxon>
        <taxon>Priapulida</taxon>
        <taxon>Priapulimorpha</taxon>
        <taxon>Priapulimorphida</taxon>
        <taxon>Priapulidae</taxon>
        <taxon>Priapulus</taxon>
    </lineage>
</organism>
<name>A0ABM1F2A0_PRICU</name>
<feature type="domain" description="Integrase core" evidence="1">
    <location>
        <begin position="76"/>
        <end position="159"/>
    </location>
</feature>
<dbReference type="RefSeq" id="XP_014678571.1">
    <property type="nucleotide sequence ID" value="XM_014823085.1"/>
</dbReference>
<evidence type="ECO:0000313" key="3">
    <source>
        <dbReference type="RefSeq" id="XP_014678571.1"/>
    </source>
</evidence>
<sequence length="167" mass="18922">MRQLNIQRHAPPTQVAAAIQYEISGSGAYLGCRSMAKRLMSKYHLRASRAMVLQIQNELDPAGVKLRKEHKLSRRVYRNAGPNFLIHLDGYDKLKPYGFAIHGCMDGYSRRILWLRVANTNNDPAVVASYFIDYVKKIQGVPRCVQMDAGTENVTIQDIQTAFNSHD</sequence>
<reference evidence="3" key="1">
    <citation type="submission" date="2025-08" db="UniProtKB">
        <authorList>
            <consortium name="RefSeq"/>
        </authorList>
    </citation>
    <scope>IDENTIFICATION</scope>
</reference>
<dbReference type="GeneID" id="106818370"/>
<keyword evidence="2" id="KW-1185">Reference proteome</keyword>
<gene>
    <name evidence="3" type="primary">LOC106818370</name>
</gene>
<proteinExistence type="predicted"/>
<evidence type="ECO:0000313" key="2">
    <source>
        <dbReference type="Proteomes" id="UP000695022"/>
    </source>
</evidence>
<dbReference type="Pfam" id="PF24764">
    <property type="entry name" value="rva_4"/>
    <property type="match status" value="1"/>
</dbReference>
<dbReference type="PANTHER" id="PTHR46177">
    <property type="entry name" value="INTEGRASE CATALYTIC DOMAIN-CONTAINING PROTEIN"/>
    <property type="match status" value="1"/>
</dbReference>
<dbReference type="Proteomes" id="UP000695022">
    <property type="component" value="Unplaced"/>
</dbReference>
<dbReference type="PANTHER" id="PTHR46177:SF1">
    <property type="entry name" value="INTEGRASE CATALYTIC DOMAIN-CONTAINING PROTEIN"/>
    <property type="match status" value="1"/>
</dbReference>